<accession>A0A2H9T8H9</accession>
<dbReference type="PANTHER" id="PTHR30558">
    <property type="entry name" value="EXBD MEMBRANE COMPONENT OF PMF-DRIVEN MACROMOLECULE IMPORT SYSTEM"/>
    <property type="match status" value="1"/>
</dbReference>
<comment type="subcellular location">
    <subcellularLocation>
        <location evidence="1">Cell membrane</location>
        <topology evidence="1">Single-pass membrane protein</topology>
    </subcellularLocation>
</comment>
<dbReference type="Pfam" id="PF02472">
    <property type="entry name" value="ExbD"/>
    <property type="match status" value="1"/>
</dbReference>
<evidence type="ECO:0000256" key="3">
    <source>
        <dbReference type="ARBA" id="ARBA00022692"/>
    </source>
</evidence>
<feature type="transmembrane region" description="Helical" evidence="6">
    <location>
        <begin position="12"/>
        <end position="31"/>
    </location>
</feature>
<reference evidence="7" key="1">
    <citation type="journal article" date="2017" name="Appl. Environ. Microbiol.">
        <title>Molecular characterization of an Endozoicomonas-like organism causing infection in king scallop Pecten maximus L.</title>
        <authorList>
            <person name="Cano I."/>
            <person name="van Aerle R."/>
            <person name="Ross S."/>
            <person name="Verner-Jeffreys D.W."/>
            <person name="Paley R.K."/>
            <person name="Rimmer G."/>
            <person name="Ryder D."/>
            <person name="Hooper P."/>
            <person name="Stone D."/>
            <person name="Feist S.W."/>
        </authorList>
    </citation>
    <scope>NUCLEOTIDE SEQUENCE</scope>
</reference>
<evidence type="ECO:0000256" key="2">
    <source>
        <dbReference type="ARBA" id="ARBA00022475"/>
    </source>
</evidence>
<comment type="caution">
    <text evidence="7">The sequence shown here is derived from an EMBL/GenBank/DDBJ whole genome shotgun (WGS) entry which is preliminary data.</text>
</comment>
<evidence type="ECO:0000256" key="5">
    <source>
        <dbReference type="ARBA" id="ARBA00023136"/>
    </source>
</evidence>
<proteinExistence type="predicted"/>
<evidence type="ECO:0000256" key="6">
    <source>
        <dbReference type="SAM" id="Phobius"/>
    </source>
</evidence>
<dbReference type="GO" id="GO:0022857">
    <property type="term" value="F:transmembrane transporter activity"/>
    <property type="evidence" value="ECO:0007669"/>
    <property type="project" value="InterPro"/>
</dbReference>
<dbReference type="GO" id="GO:0005886">
    <property type="term" value="C:plasma membrane"/>
    <property type="evidence" value="ECO:0007669"/>
    <property type="project" value="UniProtKB-SubCell"/>
</dbReference>
<gene>
    <name evidence="7" type="primary">exbD_2</name>
    <name evidence="7" type="ORF">CI610_01499</name>
</gene>
<name>A0A2H9T8H9_9ZZZZ</name>
<protein>
    <submittedName>
        <fullName evidence="7">Biopolymer transport protein ExbD</fullName>
    </submittedName>
</protein>
<dbReference type="Gene3D" id="3.30.420.270">
    <property type="match status" value="1"/>
</dbReference>
<dbReference type="AlphaFoldDB" id="A0A2H9T8H9"/>
<evidence type="ECO:0000256" key="4">
    <source>
        <dbReference type="ARBA" id="ARBA00022989"/>
    </source>
</evidence>
<evidence type="ECO:0000313" key="7">
    <source>
        <dbReference type="EMBL" id="PJE79523.1"/>
    </source>
</evidence>
<dbReference type="EMBL" id="NSIT01000063">
    <property type="protein sequence ID" value="PJE79523.1"/>
    <property type="molecule type" value="Genomic_DNA"/>
</dbReference>
<dbReference type="PANTHER" id="PTHR30558:SF3">
    <property type="entry name" value="BIOPOLYMER TRANSPORT PROTEIN EXBD-RELATED"/>
    <property type="match status" value="1"/>
</dbReference>
<evidence type="ECO:0000256" key="1">
    <source>
        <dbReference type="ARBA" id="ARBA00004162"/>
    </source>
</evidence>
<keyword evidence="2" id="KW-1003">Cell membrane</keyword>
<dbReference type="InterPro" id="IPR003400">
    <property type="entry name" value="ExbD"/>
</dbReference>
<keyword evidence="3 6" id="KW-0812">Transmembrane</keyword>
<keyword evidence="4 6" id="KW-1133">Transmembrane helix</keyword>
<sequence length="154" mass="17256">MKFRRRPQVELSINLTPLIDVVFLLLIFFMVSTSFVKDCQKITVKLPYSSSQEKPENIDKLTITITPEGSYLINGISLPDNQPKTLEQAIKRRTQHNQEIPVMMSADKTTPWQAVVTVMDIAGQLGIVNVGIVTQSATSQPIPEEINQDSTSNR</sequence>
<keyword evidence="5 6" id="KW-0472">Membrane</keyword>
<organism evidence="7">
    <name type="scientific">invertebrate metagenome</name>
    <dbReference type="NCBI Taxonomy" id="1711999"/>
    <lineage>
        <taxon>unclassified sequences</taxon>
        <taxon>metagenomes</taxon>
        <taxon>organismal metagenomes</taxon>
    </lineage>
</organism>